<keyword evidence="2" id="KW-1185">Reference proteome</keyword>
<feature type="region of interest" description="Disordered" evidence="1">
    <location>
        <begin position="1367"/>
        <end position="1419"/>
    </location>
</feature>
<feature type="compositionally biased region" description="Basic and acidic residues" evidence="1">
    <location>
        <begin position="344"/>
        <end position="366"/>
    </location>
</feature>
<feature type="compositionally biased region" description="Polar residues" evidence="1">
    <location>
        <begin position="1"/>
        <end position="11"/>
    </location>
</feature>
<protein>
    <submittedName>
        <fullName evidence="3">Axoneme-associated protein mst101(2)-like isoform X1</fullName>
    </submittedName>
</protein>
<sequence length="1519" mass="173406">MDSSDNNQVKPDSQDCAIPAPPGISGIEPIKLHVKSSPMASPSSRKPIINAKKKLRAFSIQKKELKAAIPPVAVPKTVTSGNTTVLIGKLSSVKVTPKPEPEPDVKKPPKPPRPGSYYDTSYLELQKKNVAEIEDMKRKMELVDLGIPLGLICPTSSNEKAMPTKAMPPIKSFLDPAKVDELIREAKKARAEGKKFKFDIQKFLPDYDNPFQRKKDAPDSEKKQDDHRQSTIDKRDMKKSSRYDSRRHSDYRKDDRDRYKDDRDRYKDDRDRYKDDRDRHKDDRGKYKSKSKEKDRDHRKEDNKKNDKYEKEIKETDVNLSDYLVCDSWSLDTEDKTNSSSPKVIDKAAKSAKESKPPIEQTKETNMVKECDKIVLTDSPLLKPVKMERLKPVNDSFKFEIDPNDDEILDANDEYDQPIAEKDSKYESPVLKADYDELSKDVSIDNNDEFLESIINEIKQEDMSDVSQDKGLVEYDMSPPRSDLQEDPSQGSVTPELDDKMRDLTSQQSHYSDGYRSSESGYKSTESGYRSRDSYRSDSYRMSIEKDLVAAGDKMSRFTVDSLETWSFVLKICQPLLFRHDKNKCYKETHTVPKIWYTENPRLCACVKDRAIVYDELEMCKMGLVDRVYGCDQIPDSPFPTARTWYPQFDFCVPTNSSLQLSSEWEIEDSQIDLPKGKPKEKERSMTPQRTNDIYLDRQYQRSKSNECDTNESVESAIKSNVKERSLTPQRNEEICLDTEYQRFMQAVWPEVSSEAKPDASRSTTPVRQESRKKKKSEEEIETEEKRKAKKIKLSSEGWSQESDVEEDMEKSRKTKIIKEKEKEKVRKRKHSSSSTISTLSDSDETAPKKKKASKKKASKKSKSAKRRRFNKKYLKRLKEKKKRKLVKLEKMSDSEDEETESRKEKKAKKKKELKLKKAQKKRKSRAKSTSTSSSSSSDSSSEMDTDHKRKKKKEAQRKKNKEKKRKHSTSESSQSEELFDVNVLNNIKTERLTDDERMFSPRKQKPREIINVKELQNDFVGNNIHIKQEKEETKEIEKKIEKPVEEEVTTETHTAVVEPSAVVEASKVEPVLELDLEHIQLPEPIKITIDEPQETVFEVPQVISQIPVVDESNASQCSSQESVCSVKDPPAYEKDESHLRPSSQNSNYSFNDVISASQGQGLYQKGLELEEDKYESYEQGNYEMYEQLAMAYQSDVASQTRLQAASPPANESRRIETVVRARGRGEIKCDWRAGDRPAPAPHRPSRWGLKPGEVNIVLTGGSEQFPIQTVEPVYRIESLANRHDNVSIRSSFPYSYDEAYMDMYGAADRLQYGDCFAPAPEPQLAPELSPEPEQPPSEPEQQQRPTGRRSLDARIHLALQNTVLGDVAKEMPETDADKDGKGILHTKTLSKSGKRVSFADGYKPGQDSDTEDPPIKKKKKARRYGCAWPCPASHPDHVPLWDALPPPPPPPPPPGSPPPPAAAAAPPAHLLRRRAAPPLLPLPPPHALLPHPHHKFDPNTSVPPFMPPEPPPSLISFH</sequence>
<evidence type="ECO:0000313" key="3">
    <source>
        <dbReference type="RefSeq" id="XP_052753025.1"/>
    </source>
</evidence>
<feature type="compositionally biased region" description="Basic and acidic residues" evidence="1">
    <location>
        <begin position="97"/>
        <end position="107"/>
    </location>
</feature>
<feature type="compositionally biased region" description="Basic residues" evidence="1">
    <location>
        <begin position="949"/>
        <end position="968"/>
    </location>
</feature>
<dbReference type="Proteomes" id="UP001652740">
    <property type="component" value="Unplaced"/>
</dbReference>
<feature type="compositionally biased region" description="Basic residues" evidence="1">
    <location>
        <begin position="849"/>
        <end position="886"/>
    </location>
</feature>
<feature type="compositionally biased region" description="Low complexity" evidence="1">
    <location>
        <begin position="1118"/>
        <end position="1127"/>
    </location>
</feature>
<evidence type="ECO:0000313" key="2">
    <source>
        <dbReference type="Proteomes" id="UP001652740"/>
    </source>
</evidence>
<feature type="compositionally biased region" description="Basic and acidic residues" evidence="1">
    <location>
        <begin position="1131"/>
        <end position="1140"/>
    </location>
</feature>
<feature type="region of interest" description="Disordered" evidence="1">
    <location>
        <begin position="206"/>
        <end position="314"/>
    </location>
</feature>
<feature type="compositionally biased region" description="Acidic residues" evidence="1">
    <location>
        <begin position="402"/>
        <end position="416"/>
    </location>
</feature>
<feature type="compositionally biased region" description="Basic and acidic residues" evidence="1">
    <location>
        <begin position="675"/>
        <end position="685"/>
    </location>
</feature>
<feature type="region of interest" description="Disordered" evidence="1">
    <location>
        <begin position="1031"/>
        <end position="1056"/>
    </location>
</feature>
<gene>
    <name evidence="3" type="primary">LOC113519450</name>
</gene>
<feature type="compositionally biased region" description="Polar residues" evidence="1">
    <location>
        <begin position="1141"/>
        <end position="1151"/>
    </location>
</feature>
<feature type="compositionally biased region" description="Basic residues" evidence="1">
    <location>
        <begin position="905"/>
        <end position="927"/>
    </location>
</feature>
<reference evidence="3" key="1">
    <citation type="submission" date="2025-08" db="UniProtKB">
        <authorList>
            <consortium name="RefSeq"/>
        </authorList>
    </citation>
    <scope>IDENTIFICATION</scope>
    <source>
        <tissue evidence="3">Whole larvae</tissue>
    </source>
</reference>
<organism evidence="2 3">
    <name type="scientific">Galleria mellonella</name>
    <name type="common">Greater wax moth</name>
    <dbReference type="NCBI Taxonomy" id="7137"/>
    <lineage>
        <taxon>Eukaryota</taxon>
        <taxon>Metazoa</taxon>
        <taxon>Ecdysozoa</taxon>
        <taxon>Arthropoda</taxon>
        <taxon>Hexapoda</taxon>
        <taxon>Insecta</taxon>
        <taxon>Pterygota</taxon>
        <taxon>Neoptera</taxon>
        <taxon>Endopterygota</taxon>
        <taxon>Lepidoptera</taxon>
        <taxon>Glossata</taxon>
        <taxon>Ditrysia</taxon>
        <taxon>Pyraloidea</taxon>
        <taxon>Pyralidae</taxon>
        <taxon>Galleriinae</taxon>
        <taxon>Galleria</taxon>
    </lineage>
</organism>
<feature type="compositionally biased region" description="Basic and acidic residues" evidence="1">
    <location>
        <begin position="1031"/>
        <end position="1046"/>
    </location>
</feature>
<feature type="compositionally biased region" description="Basic and acidic residues" evidence="1">
    <location>
        <begin position="1368"/>
        <end position="1383"/>
    </location>
</feature>
<feature type="region of interest" description="Disordered" evidence="1">
    <location>
        <begin position="670"/>
        <end position="692"/>
    </location>
</feature>
<feature type="region of interest" description="Disordered" evidence="1">
    <location>
        <begin position="397"/>
        <end position="430"/>
    </location>
</feature>
<feature type="region of interest" description="Disordered" evidence="1">
    <location>
        <begin position="1118"/>
        <end position="1151"/>
    </location>
</feature>
<feature type="compositionally biased region" description="Polar residues" evidence="1">
    <location>
        <begin position="504"/>
        <end position="528"/>
    </location>
</feature>
<feature type="region of interest" description="Disordered" evidence="1">
    <location>
        <begin position="331"/>
        <end position="366"/>
    </location>
</feature>
<feature type="compositionally biased region" description="Basic and acidic residues" evidence="1">
    <location>
        <begin position="211"/>
        <end position="314"/>
    </location>
</feature>
<dbReference type="PANTHER" id="PTHR24216:SF65">
    <property type="entry name" value="PAXILLIN-LIKE PROTEIN 1"/>
    <property type="match status" value="1"/>
</dbReference>
<feature type="region of interest" description="Disordered" evidence="1">
    <location>
        <begin position="751"/>
        <end position="980"/>
    </location>
</feature>
<feature type="compositionally biased region" description="Pro residues" evidence="1">
    <location>
        <begin position="1445"/>
        <end position="1462"/>
    </location>
</feature>
<feature type="compositionally biased region" description="Pro residues" evidence="1">
    <location>
        <begin position="1505"/>
        <end position="1519"/>
    </location>
</feature>
<dbReference type="GeneID" id="113519450"/>
<feature type="region of interest" description="Disordered" evidence="1">
    <location>
        <begin position="1"/>
        <end position="48"/>
    </location>
</feature>
<feature type="compositionally biased region" description="Pro residues" evidence="1">
    <location>
        <begin position="1479"/>
        <end position="1488"/>
    </location>
</feature>
<evidence type="ECO:0000256" key="1">
    <source>
        <dbReference type="SAM" id="MobiDB-lite"/>
    </source>
</evidence>
<feature type="region of interest" description="Disordered" evidence="1">
    <location>
        <begin position="90"/>
        <end position="119"/>
    </location>
</feature>
<dbReference type="PANTHER" id="PTHR24216">
    <property type="entry name" value="PAXILLIN-RELATED"/>
    <property type="match status" value="1"/>
</dbReference>
<feature type="region of interest" description="Disordered" evidence="1">
    <location>
        <begin position="1316"/>
        <end position="1349"/>
    </location>
</feature>
<proteinExistence type="predicted"/>
<name>A0ABM3MP68_GALME</name>
<feature type="region of interest" description="Disordered" evidence="1">
    <location>
        <begin position="473"/>
        <end position="533"/>
    </location>
</feature>
<feature type="compositionally biased region" description="Low complexity" evidence="1">
    <location>
        <begin position="928"/>
        <end position="943"/>
    </location>
</feature>
<feature type="region of interest" description="Disordered" evidence="1">
    <location>
        <begin position="1436"/>
        <end position="1519"/>
    </location>
</feature>
<dbReference type="RefSeq" id="XP_052753025.1">
    <property type="nucleotide sequence ID" value="XM_052897065.1"/>
</dbReference>
<accession>A0ABM3MP68</accession>